<dbReference type="NCBIfam" id="TIGR02032">
    <property type="entry name" value="GG-red-SF"/>
    <property type="match status" value="1"/>
</dbReference>
<name>A0ABT4IID6_9EURY</name>
<evidence type="ECO:0000259" key="1">
    <source>
        <dbReference type="Pfam" id="PF01494"/>
    </source>
</evidence>
<feature type="domain" description="FAD-binding" evidence="1">
    <location>
        <begin position="2"/>
        <end position="300"/>
    </location>
</feature>
<gene>
    <name evidence="2" type="ORF">O0S10_09835</name>
</gene>
<evidence type="ECO:0000313" key="2">
    <source>
        <dbReference type="EMBL" id="MCZ0861515.1"/>
    </source>
</evidence>
<organism evidence="2 3">
    <name type="scientific">Methanocorpusculum petauri</name>
    <dbReference type="NCBI Taxonomy" id="3002863"/>
    <lineage>
        <taxon>Archaea</taxon>
        <taxon>Methanobacteriati</taxon>
        <taxon>Methanobacteriota</taxon>
        <taxon>Stenosarchaea group</taxon>
        <taxon>Methanomicrobia</taxon>
        <taxon>Methanomicrobiales</taxon>
        <taxon>Methanocorpusculaceae</taxon>
        <taxon>Methanocorpusculum</taxon>
    </lineage>
</organism>
<dbReference type="EMBL" id="JAPTGB010000027">
    <property type="protein sequence ID" value="MCZ0861515.1"/>
    <property type="molecule type" value="Genomic_DNA"/>
</dbReference>
<dbReference type="InterPro" id="IPR036188">
    <property type="entry name" value="FAD/NAD-bd_sf"/>
</dbReference>
<sequence length="384" mass="40786">MYDVIIAGAGPTGSAAARFCAEAGLRTLVLEEHATIGYPVQCAGLLSNSAFAECAVSAAPVLNRVYGARICGSAGHELSFAAEETKAYVVDRGRLDHEMAARAADAGAEFSLKTSVTRINPEKKTIQTTGISGKQEFPYTILIAADGSRSVVARGLGVPPSRHIYAGIQAEISWNGSSDQVELYPNASPDFFAWVIPLSASRARIGLCGMRDVSERFAAFAKQFSPSNVHEVTGTIPIGIRRRTYGSGCMIAGDAAGFPKPTSGGGVYTGVRSARHAASVAVTACESGDSSDTMLSAYEKYWRADFGRELELGFKALTLRRTLTAEEIDTAIDALNTPETLELITKAGDMDRPSSLLLKLMKKPELISTFGALGIKSMIRSMII</sequence>
<accession>A0ABT4IID6</accession>
<dbReference type="InterPro" id="IPR002938">
    <property type="entry name" value="FAD-bd"/>
</dbReference>
<evidence type="ECO:0000313" key="3">
    <source>
        <dbReference type="Proteomes" id="UP001141422"/>
    </source>
</evidence>
<protein>
    <submittedName>
        <fullName evidence="2">NAD(P)/FAD-dependent oxidoreductase</fullName>
    </submittedName>
</protein>
<dbReference type="SUPFAM" id="SSF51905">
    <property type="entry name" value="FAD/NAD(P)-binding domain"/>
    <property type="match status" value="1"/>
</dbReference>
<dbReference type="Gene3D" id="3.50.50.60">
    <property type="entry name" value="FAD/NAD(P)-binding domain"/>
    <property type="match status" value="1"/>
</dbReference>
<dbReference type="PRINTS" id="PR00420">
    <property type="entry name" value="RNGMNOXGNASE"/>
</dbReference>
<comment type="caution">
    <text evidence="2">The sequence shown here is derived from an EMBL/GenBank/DDBJ whole genome shotgun (WGS) entry which is preliminary data.</text>
</comment>
<dbReference type="PANTHER" id="PTHR42685:SF18">
    <property type="entry name" value="DIGERANYLGERANYLGLYCEROPHOSPHOLIPID REDUCTASE"/>
    <property type="match status" value="1"/>
</dbReference>
<keyword evidence="3" id="KW-1185">Reference proteome</keyword>
<dbReference type="InterPro" id="IPR050407">
    <property type="entry name" value="Geranylgeranyl_reductase"/>
</dbReference>
<dbReference type="Proteomes" id="UP001141422">
    <property type="component" value="Unassembled WGS sequence"/>
</dbReference>
<dbReference type="InterPro" id="IPR011777">
    <property type="entry name" value="Geranylgeranyl_Rdtase_fam"/>
</dbReference>
<proteinExistence type="predicted"/>
<dbReference type="PANTHER" id="PTHR42685">
    <property type="entry name" value="GERANYLGERANYL DIPHOSPHATE REDUCTASE"/>
    <property type="match status" value="1"/>
</dbReference>
<dbReference type="Pfam" id="PF01494">
    <property type="entry name" value="FAD_binding_3"/>
    <property type="match status" value="1"/>
</dbReference>
<dbReference type="Gene3D" id="3.30.9.10">
    <property type="entry name" value="D-Amino Acid Oxidase, subunit A, domain 2"/>
    <property type="match status" value="1"/>
</dbReference>
<reference evidence="2" key="1">
    <citation type="submission" date="2022-12" db="EMBL/GenBank/DDBJ databases">
        <title>Isolation and characterisation of novel Methanocorpusculum spp. from native Australian herbivores indicates the genus is ancestrally host-associated.</title>
        <authorList>
            <person name="Volmer J.G."/>
            <person name="Soo R.M."/>
            <person name="Evans P.N."/>
            <person name="Hoedt E.C."/>
            <person name="Astorga Alsina A.L."/>
            <person name="Woodcroft B.J."/>
            <person name="Tyson G.W."/>
            <person name="Hugenholtz P."/>
            <person name="Morrison M."/>
        </authorList>
    </citation>
    <scope>NUCLEOTIDE SEQUENCE</scope>
    <source>
        <strain evidence="2">MG</strain>
    </source>
</reference>
<dbReference type="RefSeq" id="WP_268925705.1">
    <property type="nucleotide sequence ID" value="NZ_JAPTGB010000027.1"/>
</dbReference>